<keyword evidence="7" id="KW-1185">Reference proteome</keyword>
<protein>
    <recommendedName>
        <fullName evidence="5">RING-type domain-containing protein</fullName>
    </recommendedName>
</protein>
<dbReference type="EMBL" id="JALJOT010000003">
    <property type="protein sequence ID" value="KAK9916394.1"/>
    <property type="molecule type" value="Genomic_DNA"/>
</dbReference>
<dbReference type="InterPro" id="IPR013083">
    <property type="entry name" value="Znf_RING/FYVE/PHD"/>
</dbReference>
<keyword evidence="1" id="KW-0863">Zinc-finger</keyword>
<evidence type="ECO:0000313" key="6">
    <source>
        <dbReference type="EMBL" id="KAK9916394.1"/>
    </source>
</evidence>
<feature type="signal peptide" evidence="4">
    <location>
        <begin position="1"/>
        <end position="23"/>
    </location>
</feature>
<keyword evidence="1" id="KW-0479">Metal-binding</keyword>
<evidence type="ECO:0000259" key="5">
    <source>
        <dbReference type="PROSITE" id="PS50089"/>
    </source>
</evidence>
<keyword evidence="3" id="KW-0812">Transmembrane</keyword>
<dbReference type="Gene3D" id="3.30.40.10">
    <property type="entry name" value="Zinc/RING finger domain, C3HC4 (zinc finger)"/>
    <property type="match status" value="1"/>
</dbReference>
<evidence type="ECO:0000256" key="1">
    <source>
        <dbReference type="PROSITE-ProRule" id="PRU00175"/>
    </source>
</evidence>
<dbReference type="Pfam" id="PF13920">
    <property type="entry name" value="zf-C3HC4_3"/>
    <property type="match status" value="1"/>
</dbReference>
<feature type="transmembrane region" description="Helical" evidence="3">
    <location>
        <begin position="199"/>
        <end position="222"/>
    </location>
</feature>
<comment type="caution">
    <text evidence="6">The sequence shown here is derived from an EMBL/GenBank/DDBJ whole genome shotgun (WGS) entry which is preliminary data.</text>
</comment>
<name>A0ABR2YXR2_9CHLO</name>
<reference evidence="6 7" key="1">
    <citation type="journal article" date="2024" name="Nat. Commun.">
        <title>Phylogenomics reveals the evolutionary origins of lichenization in chlorophyte algae.</title>
        <authorList>
            <person name="Puginier C."/>
            <person name="Libourel C."/>
            <person name="Otte J."/>
            <person name="Skaloud P."/>
            <person name="Haon M."/>
            <person name="Grisel S."/>
            <person name="Petersen M."/>
            <person name="Berrin J.G."/>
            <person name="Delaux P.M."/>
            <person name="Dal Grande F."/>
            <person name="Keller J."/>
        </authorList>
    </citation>
    <scope>NUCLEOTIDE SEQUENCE [LARGE SCALE GENOMIC DNA]</scope>
    <source>
        <strain evidence="6 7">SAG 216-7</strain>
    </source>
</reference>
<keyword evidence="1" id="KW-0862">Zinc</keyword>
<sequence length="366" mass="38674">MQRHALSILVLLCILSILPRILTLRAPKNVEDAHGGQLQVVGAREFLGSCIDISLLLSGSVHEYSSVLGHSTDIRGNATLDDAACLLTAEVRTDGSDGGQTECDSHIWDMRESDTGAESFTQRLRLHSTCDVVGMGLQVMRDGVASKHRRLADSTSPSANMTAPNQTIPIVPGSGGSNSQGPSSGIACCCGQNNQNCTAIFVGSTLIAGALISFMTCGICIYRARSSLQEPATFWARSGGRLRENAARRPRRPLPTTAPPAEEEGTVRECPVCLEETTSNAQWVIFGCHHATCRTCYAQLVAKPHQDAACPLCRSPLTELVPEEGSSQVAIQMQPLEREPAGPSRGQVPVGASPVASSSSATLVGG</sequence>
<organism evidence="6 7">
    <name type="scientific">Coccomyxa subellipsoidea</name>
    <dbReference type="NCBI Taxonomy" id="248742"/>
    <lineage>
        <taxon>Eukaryota</taxon>
        <taxon>Viridiplantae</taxon>
        <taxon>Chlorophyta</taxon>
        <taxon>core chlorophytes</taxon>
        <taxon>Trebouxiophyceae</taxon>
        <taxon>Trebouxiophyceae incertae sedis</taxon>
        <taxon>Coccomyxaceae</taxon>
        <taxon>Coccomyxa</taxon>
    </lineage>
</organism>
<dbReference type="SUPFAM" id="SSF57850">
    <property type="entry name" value="RING/U-box"/>
    <property type="match status" value="1"/>
</dbReference>
<dbReference type="SMART" id="SM00184">
    <property type="entry name" value="RING"/>
    <property type="match status" value="1"/>
</dbReference>
<dbReference type="Proteomes" id="UP001491310">
    <property type="component" value="Unassembled WGS sequence"/>
</dbReference>
<proteinExistence type="predicted"/>
<keyword evidence="3" id="KW-0472">Membrane</keyword>
<feature type="compositionally biased region" description="Low complexity" evidence="2">
    <location>
        <begin position="348"/>
        <end position="366"/>
    </location>
</feature>
<feature type="region of interest" description="Disordered" evidence="2">
    <location>
        <begin position="335"/>
        <end position="366"/>
    </location>
</feature>
<evidence type="ECO:0000256" key="3">
    <source>
        <dbReference type="SAM" id="Phobius"/>
    </source>
</evidence>
<evidence type="ECO:0000313" key="7">
    <source>
        <dbReference type="Proteomes" id="UP001491310"/>
    </source>
</evidence>
<dbReference type="InterPro" id="IPR001841">
    <property type="entry name" value="Znf_RING"/>
</dbReference>
<evidence type="ECO:0000256" key="2">
    <source>
        <dbReference type="SAM" id="MobiDB-lite"/>
    </source>
</evidence>
<gene>
    <name evidence="6" type="ORF">WJX75_002142</name>
</gene>
<feature type="chain" id="PRO_5046106227" description="RING-type domain-containing protein" evidence="4">
    <location>
        <begin position="24"/>
        <end position="366"/>
    </location>
</feature>
<feature type="domain" description="RING-type" evidence="5">
    <location>
        <begin position="270"/>
        <end position="314"/>
    </location>
</feature>
<dbReference type="PROSITE" id="PS50089">
    <property type="entry name" value="ZF_RING_2"/>
    <property type="match status" value="1"/>
</dbReference>
<keyword evidence="4" id="KW-0732">Signal</keyword>
<accession>A0ABR2YXR2</accession>
<evidence type="ECO:0000256" key="4">
    <source>
        <dbReference type="SAM" id="SignalP"/>
    </source>
</evidence>
<keyword evidence="3" id="KW-1133">Transmembrane helix</keyword>